<dbReference type="Pfam" id="PF08238">
    <property type="entry name" value="Sel1"/>
    <property type="match status" value="6"/>
</dbReference>
<dbReference type="Proteomes" id="UP000002695">
    <property type="component" value="Chromosome"/>
</dbReference>
<evidence type="ECO:0000313" key="3">
    <source>
        <dbReference type="Proteomes" id="UP000002695"/>
    </source>
</evidence>
<evidence type="ECO:0000313" key="2">
    <source>
        <dbReference type="EMBL" id="ACY87035.1"/>
    </source>
</evidence>
<reference evidence="2 3" key="1">
    <citation type="journal article" date="2010" name="J. Bacteriol.">
        <title>Short-term signatures of evolutionary change in the Salmonella enterica serovar typhimurium 14028 genome.</title>
        <authorList>
            <person name="Jarvik T."/>
            <person name="Smillie C."/>
            <person name="Groisman E.A."/>
            <person name="Ochman H."/>
        </authorList>
    </citation>
    <scope>NUCLEOTIDE SEQUENCE [LARGE SCALE GENOMIC DNA]</scope>
    <source>
        <strain evidence="3">14028s / SGSC 2262</strain>
    </source>
</reference>
<feature type="signal peptide" evidence="1">
    <location>
        <begin position="1"/>
        <end position="22"/>
    </location>
</feature>
<gene>
    <name evidence="2" type="ordered locus">STM14_0517</name>
</gene>
<evidence type="ECO:0000256" key="1">
    <source>
        <dbReference type="SAM" id="SignalP"/>
    </source>
</evidence>
<proteinExistence type="predicted"/>
<organism evidence="2 3">
    <name type="scientific">Salmonella typhimurium (strain 14028s / SGSC 2262)</name>
    <dbReference type="NCBI Taxonomy" id="588858"/>
    <lineage>
        <taxon>Bacteria</taxon>
        <taxon>Pseudomonadati</taxon>
        <taxon>Pseudomonadota</taxon>
        <taxon>Gammaproteobacteria</taxon>
        <taxon>Enterobacterales</taxon>
        <taxon>Enterobacteriaceae</taxon>
        <taxon>Salmonella</taxon>
    </lineage>
</organism>
<protein>
    <submittedName>
        <fullName evidence="2">Periplasmic protein</fullName>
    </submittedName>
</protein>
<sequence length="503" mass="56145">MEIKFLSLCILAGVLFVSQVNASANNGKDDVKYAALTQKDLDALPVEKRASVLDELGFIHEYGLSVPMNRERALQYYKQACELGGNYGCYNVKYAYQYGDGVAKDSAQANKYAKKMNLDNLLIEQEYIDKFSQEIYMAKALADTDKSQRAAFISILIHALNNRPESDALFFSRIGFNQEKTFRLATLWSQDGDPQMDYQMGRLTLNDFSGRYADEPYQARPASLKWFRAAAEKGVVEAQSLLGGIYSGGEGDEWGIKPDIQEAQKWYGQAAKQGDSDAQIALGKIYYSGATGRTDYAKALALFTQVENDGTNSRSTMPLSWMYYNGLGTAPDCDKAWSYYKKASRYVGKKVEEKIFLSKCAADIQSRKNNADALPKVTLKKERIFSRGITAKPKECALIFQIGTDKIRNMANLHITLELKNADGMATEETLMIPPFGLNTLGIDMQNHDVDPLVTPYDLPLYTQDFCHGIGDIHFTLKSATATINGKNVDLLKADSVRFLDKE</sequence>
<dbReference type="InterPro" id="IPR006597">
    <property type="entry name" value="Sel1-like"/>
</dbReference>
<dbReference type="SMR" id="A0A0F6AXR3"/>
<keyword evidence="1" id="KW-0732">Signal</keyword>
<name>A0A0F6AXR3_SALT1</name>
<dbReference type="InterPro" id="IPR050767">
    <property type="entry name" value="Sel1_AlgK"/>
</dbReference>
<dbReference type="PANTHER" id="PTHR11102">
    <property type="entry name" value="SEL-1-LIKE PROTEIN"/>
    <property type="match status" value="1"/>
</dbReference>
<dbReference type="RefSeq" id="WP_000403151.1">
    <property type="nucleotide sequence ID" value="NC_016856.1"/>
</dbReference>
<dbReference type="EMBL" id="CP001363">
    <property type="protein sequence ID" value="ACY87035.1"/>
    <property type="molecule type" value="Genomic_DNA"/>
</dbReference>
<dbReference type="AlphaFoldDB" id="A0A0F6AXR3"/>
<feature type="chain" id="PRO_5002499596" evidence="1">
    <location>
        <begin position="23"/>
        <end position="503"/>
    </location>
</feature>
<dbReference type="SUPFAM" id="SSF81901">
    <property type="entry name" value="HCP-like"/>
    <property type="match status" value="2"/>
</dbReference>
<keyword evidence="3" id="KW-1185">Reference proteome</keyword>
<dbReference type="SMART" id="SM00671">
    <property type="entry name" value="SEL1"/>
    <property type="match status" value="5"/>
</dbReference>
<accession>A0A0F6AXR3</accession>
<dbReference type="InterPro" id="IPR011990">
    <property type="entry name" value="TPR-like_helical_dom_sf"/>
</dbReference>
<dbReference type="KEGG" id="seo:STM14_0517"/>
<dbReference type="PATRIC" id="fig|588858.6.peg.598"/>
<dbReference type="Gene3D" id="1.25.40.10">
    <property type="entry name" value="Tetratricopeptide repeat domain"/>
    <property type="match status" value="2"/>
</dbReference>
<dbReference type="HOGENOM" id="CLU_046406_1_0_6"/>
<dbReference type="BioCyc" id="SENT588858:STM14_RS02805-MONOMER"/>
<dbReference type="PANTHER" id="PTHR11102:SF160">
    <property type="entry name" value="ERAD-ASSOCIATED E3 UBIQUITIN-PROTEIN LIGASE COMPONENT HRD3"/>
    <property type="match status" value="1"/>
</dbReference>